<dbReference type="OrthoDB" id="10404325at2759"/>
<proteinExistence type="predicted"/>
<name>A0A1Q9DVX6_SYMMI</name>
<comment type="caution">
    <text evidence="2">The sequence shown here is derived from an EMBL/GenBank/DDBJ whole genome shotgun (WGS) entry which is preliminary data.</text>
</comment>
<organism evidence="2 3">
    <name type="scientific">Symbiodinium microadriaticum</name>
    <name type="common">Dinoflagellate</name>
    <name type="synonym">Zooxanthella microadriatica</name>
    <dbReference type="NCBI Taxonomy" id="2951"/>
    <lineage>
        <taxon>Eukaryota</taxon>
        <taxon>Sar</taxon>
        <taxon>Alveolata</taxon>
        <taxon>Dinophyceae</taxon>
        <taxon>Suessiales</taxon>
        <taxon>Symbiodiniaceae</taxon>
        <taxon>Symbiodinium</taxon>
    </lineage>
</organism>
<dbReference type="Proteomes" id="UP000186817">
    <property type="component" value="Unassembled WGS sequence"/>
</dbReference>
<protein>
    <submittedName>
        <fullName evidence="2">Uncharacterized protein</fullName>
    </submittedName>
</protein>
<dbReference type="AlphaFoldDB" id="A0A1Q9DVX6"/>
<keyword evidence="3" id="KW-1185">Reference proteome</keyword>
<gene>
    <name evidence="2" type="ORF">AK812_SmicGene18176</name>
</gene>
<reference evidence="2 3" key="1">
    <citation type="submission" date="2016-02" db="EMBL/GenBank/DDBJ databases">
        <title>Genome analysis of coral dinoflagellate symbionts highlights evolutionary adaptations to a symbiotic lifestyle.</title>
        <authorList>
            <person name="Aranda M."/>
            <person name="Li Y."/>
            <person name="Liew Y.J."/>
            <person name="Baumgarten S."/>
            <person name="Simakov O."/>
            <person name="Wilson M."/>
            <person name="Piel J."/>
            <person name="Ashoor H."/>
            <person name="Bougouffa S."/>
            <person name="Bajic V.B."/>
            <person name="Ryu T."/>
            <person name="Ravasi T."/>
            <person name="Bayer T."/>
            <person name="Micklem G."/>
            <person name="Kim H."/>
            <person name="Bhak J."/>
            <person name="Lajeunesse T.C."/>
            <person name="Voolstra C.R."/>
        </authorList>
    </citation>
    <scope>NUCLEOTIDE SEQUENCE [LARGE SCALE GENOMIC DNA]</scope>
    <source>
        <strain evidence="2 3">CCMP2467</strain>
    </source>
</reference>
<accession>A0A1Q9DVX6</accession>
<feature type="region of interest" description="Disordered" evidence="1">
    <location>
        <begin position="1"/>
        <end position="22"/>
    </location>
</feature>
<dbReference type="EMBL" id="LSRX01000368">
    <property type="protein sequence ID" value="OLP99278.1"/>
    <property type="molecule type" value="Genomic_DNA"/>
</dbReference>
<evidence type="ECO:0000313" key="2">
    <source>
        <dbReference type="EMBL" id="OLP99278.1"/>
    </source>
</evidence>
<evidence type="ECO:0000313" key="3">
    <source>
        <dbReference type="Proteomes" id="UP000186817"/>
    </source>
</evidence>
<sequence length="189" mass="21543">MSSWDPSYTPYFSAGASEEADPSAWWSEQKLAESYPGYQEEHGQQDWSLAWQSWDSWQWGDGWDQAEQRGEWHAGAAASSSFEEMEPMYVQEDYSSSDQAAQIRRLKSEIQARDAALCAAKQRVKVMTDRHEAYKNKVEVQREFQRSLRARQKAGLNLKPRGRNGQPPAIVPVGRLEEAEIQPATPTDC</sequence>
<feature type="region of interest" description="Disordered" evidence="1">
    <location>
        <begin position="151"/>
        <end position="189"/>
    </location>
</feature>
<evidence type="ECO:0000256" key="1">
    <source>
        <dbReference type="SAM" id="MobiDB-lite"/>
    </source>
</evidence>